<accession>O62133</accession>
<dbReference type="InterPro" id="IPR015904">
    <property type="entry name" value="Sulphide_quinone_reductase"/>
</dbReference>
<evidence type="ECO:0000259" key="1">
    <source>
        <dbReference type="Pfam" id="PF07992"/>
    </source>
</evidence>
<dbReference type="FunCoup" id="O62133">
    <property type="interactions" value="840"/>
</dbReference>
<dbReference type="EMBL" id="BX284604">
    <property type="protein sequence ID" value="CAB05173.1"/>
    <property type="molecule type" value="Genomic_DNA"/>
</dbReference>
<dbReference type="InParanoid" id="O62133"/>
<keyword evidence="3" id="KW-1185">Reference proteome</keyword>
<dbReference type="GO" id="GO:0071949">
    <property type="term" value="F:FAD binding"/>
    <property type="evidence" value="ECO:0000318"/>
    <property type="project" value="GO_Central"/>
</dbReference>
<dbReference type="GO" id="GO:0070221">
    <property type="term" value="P:sulfide oxidation, using sulfide:quinone oxidoreductase"/>
    <property type="evidence" value="ECO:0000318"/>
    <property type="project" value="GO_Central"/>
</dbReference>
<evidence type="ECO:0000313" key="3">
    <source>
        <dbReference type="Proteomes" id="UP000001940"/>
    </source>
</evidence>
<dbReference type="GO" id="GO:0005739">
    <property type="term" value="C:mitochondrion"/>
    <property type="evidence" value="ECO:0000318"/>
    <property type="project" value="GO_Central"/>
</dbReference>
<dbReference type="STRING" id="6239.F02H6.5a.1"/>
<dbReference type="PaxDb" id="6239-F02H6.5a"/>
<dbReference type="FunFam" id="3.50.50.60:FF:000584">
    <property type="entry name" value="Sulfide Quinone oxidoReDuctase"/>
    <property type="match status" value="1"/>
</dbReference>
<feature type="domain" description="FAD/NAD(P)-binding" evidence="1">
    <location>
        <begin position="13"/>
        <end position="127"/>
    </location>
</feature>
<dbReference type="InterPro" id="IPR023753">
    <property type="entry name" value="FAD/NAD-binding_dom"/>
</dbReference>
<dbReference type="UCSC" id="F02H6.5">
    <property type="organism name" value="c. elegans"/>
</dbReference>
<dbReference type="GO" id="GO:0070224">
    <property type="term" value="F:sulfide:quinone oxidoreductase activity"/>
    <property type="evidence" value="ECO:0000318"/>
    <property type="project" value="GO_Central"/>
</dbReference>
<organism evidence="2 3">
    <name type="scientific">Caenorhabditis elegans</name>
    <dbReference type="NCBI Taxonomy" id="6239"/>
    <lineage>
        <taxon>Eukaryota</taxon>
        <taxon>Metazoa</taxon>
        <taxon>Ecdysozoa</taxon>
        <taxon>Nematoda</taxon>
        <taxon>Chromadorea</taxon>
        <taxon>Rhabditida</taxon>
        <taxon>Rhabditina</taxon>
        <taxon>Rhabditomorpha</taxon>
        <taxon>Rhabditoidea</taxon>
        <taxon>Rhabditidae</taxon>
        <taxon>Peloderinae</taxon>
        <taxon>Caenorhabditis</taxon>
    </lineage>
</organism>
<dbReference type="Proteomes" id="UP000001940">
    <property type="component" value="Chromosome IV"/>
</dbReference>
<dbReference type="GeneID" id="178374"/>
<name>O62133_CAEEL</name>
<dbReference type="WormBase" id="F02H6.5a">
    <property type="protein sequence ID" value="CE17629"/>
    <property type="gene ID" value="WBGene00008538"/>
    <property type="gene designation" value="sqrd-1"/>
</dbReference>
<dbReference type="AlphaFoldDB" id="O62133"/>
<dbReference type="FunFam" id="3.50.50.60:FF:001054">
    <property type="entry name" value="Sulfide quinone oxidoreductase"/>
    <property type="match status" value="1"/>
</dbReference>
<dbReference type="PhylomeDB" id="O62133"/>
<dbReference type="RefSeq" id="NP_001255798.1">
    <property type="nucleotide sequence ID" value="NM_001268869.4"/>
</dbReference>
<dbReference type="AGR" id="WB:WBGene00008538"/>
<dbReference type="HOGENOM" id="CLU_030742_2_1_1"/>
<protein>
    <submittedName>
        <fullName evidence="2">FAD/NAD(P)-binding domain-containing protein</fullName>
    </submittedName>
</protein>
<dbReference type="FunFam" id="3.50.50.100:FF:000028">
    <property type="entry name" value="Pyridine nucleotide-disulfide oxidoreductase"/>
    <property type="match status" value="1"/>
</dbReference>
<evidence type="ECO:0000313" key="2">
    <source>
        <dbReference type="EMBL" id="CAB05173.1"/>
    </source>
</evidence>
<evidence type="ECO:0000313" key="4">
    <source>
        <dbReference type="WormBase" id="F02H6.5a"/>
    </source>
</evidence>
<dbReference type="PeptideAtlas" id="O62133"/>
<dbReference type="InterPro" id="IPR036188">
    <property type="entry name" value="FAD/NAD-bd_sf"/>
</dbReference>
<sequence>MRTSTVVYGKHFKLLVVGGGAGGLGAASKFARKLPRGSVGIIEPREDHYYQPGFTLVGGGLMSLEANRGKQKDLIPKNATWIQDKVQKFEPAKNSVKLRGGDEITYDYMVIAMGVQLRYDMIKGAKEALDTPGVCSNYSPFYVEKHYKEAMNFKGGNALYTFPNTPIKCAGAPQKACYITDSILRQRGVRDQAHMIYATSLKRVRFLLCWDIINHGAIGNQKSKKKIRKHQLVTIDCFDNNILKQYNNFFFHLFGIESYLKSLEKVARDKEIDVRTRRNLIEVNTNDRIATFELLDEEAKPTGKTEQIEYSLLHIGPPCSTPEALRNSAFVDKTGFMDVDGGSLQSKKYPNVFGVGDCMNTPNAKTAAAVSSHLKTIEKNLTQVMQGNRPCMQYDGYASCPLVVSTNRVILAEFGPRGAMETTPFDQSKPTYWAYLMKRYFMPALYWNGLIKGYWNGPATLRNCTRLVKSK</sequence>
<dbReference type="PANTHER" id="PTHR10632:SF2">
    <property type="entry name" value="SULFIDE:QUINONE OXIDOREDUCTASE, MITOCHONDRIAL"/>
    <property type="match status" value="1"/>
</dbReference>
<proteinExistence type="evidence at protein level"/>
<reference evidence="2 3" key="1">
    <citation type="journal article" date="1998" name="Science">
        <title>Genome sequence of the nematode C. elegans: a platform for investigating biology.</title>
        <authorList>
            <consortium name="The C. elegans sequencing consortium"/>
            <person name="Sulson J.E."/>
            <person name="Waterston R."/>
        </authorList>
    </citation>
    <scope>NUCLEOTIDE SEQUENCE [LARGE SCALE GENOMIC DNA]</scope>
    <source>
        <strain evidence="2 3">Bristol N2</strain>
    </source>
</reference>
<dbReference type="OrthoDB" id="5376590at2759"/>
<dbReference type="SUPFAM" id="SSF51905">
    <property type="entry name" value="FAD/NAD(P)-binding domain"/>
    <property type="match status" value="2"/>
</dbReference>
<evidence type="ECO:0007829" key="5">
    <source>
        <dbReference type="PeptideAtlas" id="O62133"/>
    </source>
</evidence>
<dbReference type="Reactome" id="R-CEL-1614517">
    <property type="pathway name" value="Sulfide oxidation to sulfate"/>
</dbReference>
<dbReference type="OMA" id="WCEVDFL"/>
<dbReference type="ExpressionAtlas" id="O62133">
    <property type="expression patterns" value="baseline and differential"/>
</dbReference>
<keyword evidence="5" id="KW-1267">Proteomics identification</keyword>
<dbReference type="Bgee" id="WBGene00008538">
    <property type="expression patterns" value="Expressed in embryo and 4 other cell types or tissues"/>
</dbReference>
<dbReference type="CTD" id="178374"/>
<dbReference type="Pfam" id="PF07992">
    <property type="entry name" value="Pyr_redox_2"/>
    <property type="match status" value="1"/>
</dbReference>
<dbReference type="PANTHER" id="PTHR10632">
    <property type="entry name" value="SULFIDE:QUINONE OXIDOREDUCTASE"/>
    <property type="match status" value="1"/>
</dbReference>
<dbReference type="PIR" id="T20522">
    <property type="entry name" value="T20522"/>
</dbReference>
<gene>
    <name evidence="2 4" type="primary">sqrd-1</name>
    <name evidence="2" type="ORF">CELE_F02H6.5</name>
    <name evidence="4" type="ORF">F02H6.5</name>
</gene>
<dbReference type="Gene3D" id="3.50.50.100">
    <property type="match status" value="2"/>
</dbReference>
<dbReference type="eggNOG" id="KOG3851">
    <property type="taxonomic scope" value="Eukaryota"/>
</dbReference>
<dbReference type="KEGG" id="cel:CELE_F02H6.5"/>
<dbReference type="SMR" id="O62133"/>